<keyword evidence="1" id="KW-0961">Cell wall biogenesis/degradation</keyword>
<keyword evidence="1" id="KW-0133">Cell shape</keyword>
<dbReference type="InterPro" id="IPR051922">
    <property type="entry name" value="Bact_Sporulation_Assoc"/>
</dbReference>
<comment type="pathway">
    <text evidence="1">Cell wall biogenesis; peptidoglycan biosynthesis.</text>
</comment>
<dbReference type="Gene3D" id="3.40.50.12090">
    <property type="match status" value="2"/>
</dbReference>
<dbReference type="InterPro" id="IPR007253">
    <property type="entry name" value="Cell_wall-bd_2"/>
</dbReference>
<reference evidence="3 4" key="1">
    <citation type="submission" date="2023-04" db="EMBL/GenBank/DDBJ databases">
        <title>Clostridium tannerae sp. nov., isolated from the fecal material of an alpaca.</title>
        <authorList>
            <person name="Miller S."/>
            <person name="Hendry M."/>
            <person name="King J."/>
            <person name="Sankaranarayanan K."/>
            <person name="Lawson P.A."/>
        </authorList>
    </citation>
    <scope>NUCLEOTIDE SEQUENCE [LARGE SCALE GENOMIC DNA]</scope>
    <source>
        <strain evidence="3 4">A1-XYC3</strain>
    </source>
</reference>
<keyword evidence="4" id="KW-1185">Reference proteome</keyword>
<dbReference type="Proteomes" id="UP001281656">
    <property type="component" value="Unassembled WGS sequence"/>
</dbReference>
<protein>
    <submittedName>
        <fullName evidence="3">Cell wall-binding repeat-containing protein</fullName>
    </submittedName>
</protein>
<name>A0ABU4JTZ6_9CLOT</name>
<comment type="caution">
    <text evidence="3">The sequence shown here is derived from an EMBL/GenBank/DDBJ whole genome shotgun (WGS) entry which is preliminary data.</text>
</comment>
<evidence type="ECO:0000259" key="2">
    <source>
        <dbReference type="PROSITE" id="PS52029"/>
    </source>
</evidence>
<dbReference type="RefSeq" id="WP_318798110.1">
    <property type="nucleotide sequence ID" value="NZ_JARUJP010000010.1"/>
</dbReference>
<dbReference type="PANTHER" id="PTHR30032:SF8">
    <property type="entry name" value="GERMINATION-SPECIFIC N-ACETYLMURAMOYL-L-ALANINE AMIDASE"/>
    <property type="match status" value="1"/>
</dbReference>
<dbReference type="Pfam" id="PF04122">
    <property type="entry name" value="CW_binding_2"/>
    <property type="match status" value="3"/>
</dbReference>
<evidence type="ECO:0000313" key="3">
    <source>
        <dbReference type="EMBL" id="MDW8801571.1"/>
    </source>
</evidence>
<proteinExistence type="predicted"/>
<accession>A0ABU4JTZ6</accession>
<dbReference type="PANTHER" id="PTHR30032">
    <property type="entry name" value="N-ACETYLMURAMOYL-L-ALANINE AMIDASE-RELATED"/>
    <property type="match status" value="1"/>
</dbReference>
<feature type="active site" description="Nucleophile" evidence="1">
    <location>
        <position position="494"/>
    </location>
</feature>
<gene>
    <name evidence="3" type="ORF">P8V03_10445</name>
</gene>
<keyword evidence="1" id="KW-0573">Peptidoglycan synthesis</keyword>
<dbReference type="Pfam" id="PF03734">
    <property type="entry name" value="YkuD"/>
    <property type="match status" value="1"/>
</dbReference>
<organism evidence="3 4">
    <name type="scientific">Clostridium tanneri</name>
    <dbReference type="NCBI Taxonomy" id="3037988"/>
    <lineage>
        <taxon>Bacteria</taxon>
        <taxon>Bacillati</taxon>
        <taxon>Bacillota</taxon>
        <taxon>Clostridia</taxon>
        <taxon>Eubacteriales</taxon>
        <taxon>Clostridiaceae</taxon>
        <taxon>Clostridium</taxon>
    </lineage>
</organism>
<evidence type="ECO:0000313" key="4">
    <source>
        <dbReference type="Proteomes" id="UP001281656"/>
    </source>
</evidence>
<feature type="domain" description="L,D-TPase catalytic" evidence="2">
    <location>
        <begin position="347"/>
        <end position="519"/>
    </location>
</feature>
<dbReference type="InterPro" id="IPR005490">
    <property type="entry name" value="LD_TPept_cat_dom"/>
</dbReference>
<feature type="active site" description="Proton donor/acceptor" evidence="1">
    <location>
        <position position="482"/>
    </location>
</feature>
<dbReference type="CDD" id="cd16913">
    <property type="entry name" value="YkuD_like"/>
    <property type="match status" value="1"/>
</dbReference>
<dbReference type="PROSITE" id="PS52029">
    <property type="entry name" value="LD_TPASE"/>
    <property type="match status" value="1"/>
</dbReference>
<dbReference type="EMBL" id="JARUJP010000010">
    <property type="protein sequence ID" value="MDW8801571.1"/>
    <property type="molecule type" value="Genomic_DNA"/>
</dbReference>
<sequence length="528" mass="58122">MKKLKLNLFLIFTILLISLYNFKVQASPNITRISGDSRYKTSIEISKYGWNKSDYVVLASGENFADGLCATPLAKKYDAPILLTEGRDLSQDISEELSRLNAKNILVIGGTAVISDSVKEALEKLGYSCRRISGQDRYETSVKIAEELDTPKELVVVNGDNYPDGLSISPVAAMKGIPILLVNSNIIHNSVLNYIKDKKINTTYVIGGPNSINLSVLSAFSNATRIYGDDRYSTNMKVFQQFFDATSLNSSYIASEEGFPDALACSALSAKNLKPLLLMDKSGTTESYKYIYSNKDSIENMIVVGGGGSIRPRVVNNLMGVPNKLIDNLNSVGNSSQVIIVESPSTGTFQVTASAYELIDGKWSEYISPFSAVIGMNGFSTNRHEGDKTTPVGAYHFPFLFGWNGNPGFKYPFRAAGPYDYWVSNTTWDEYNVWMTYKGDPKKRFADYELLSSQPLYKYAAATDFNYNSDKIYGKGSGIFLHIAPYSGGGTLGCVGMPEDKLLKILLWMDPSKNPVIIMGPTAELNSM</sequence>
<evidence type="ECO:0000256" key="1">
    <source>
        <dbReference type="PROSITE-ProRule" id="PRU01373"/>
    </source>
</evidence>